<comment type="caution">
    <text evidence="2">The sequence shown here is derived from an EMBL/GenBank/DDBJ whole genome shotgun (WGS) entry which is preliminary data.</text>
</comment>
<evidence type="ECO:0000256" key="1">
    <source>
        <dbReference type="SAM" id="MobiDB-lite"/>
    </source>
</evidence>
<accession>A0A8H5TK78</accession>
<evidence type="ECO:0000313" key="3">
    <source>
        <dbReference type="Proteomes" id="UP000567885"/>
    </source>
</evidence>
<dbReference type="OrthoDB" id="5207784at2759"/>
<dbReference type="EMBL" id="JAAGWQ010000079">
    <property type="protein sequence ID" value="KAF5669982.1"/>
    <property type="molecule type" value="Genomic_DNA"/>
</dbReference>
<keyword evidence="3" id="KW-1185">Reference proteome</keyword>
<organism evidence="2 3">
    <name type="scientific">Fusarium heterosporum</name>
    <dbReference type="NCBI Taxonomy" id="42747"/>
    <lineage>
        <taxon>Eukaryota</taxon>
        <taxon>Fungi</taxon>
        <taxon>Dikarya</taxon>
        <taxon>Ascomycota</taxon>
        <taxon>Pezizomycotina</taxon>
        <taxon>Sordariomycetes</taxon>
        <taxon>Hypocreomycetidae</taxon>
        <taxon>Hypocreales</taxon>
        <taxon>Nectriaceae</taxon>
        <taxon>Fusarium</taxon>
        <taxon>Fusarium heterosporum species complex</taxon>
    </lineage>
</organism>
<name>A0A8H5TK78_FUSHE</name>
<proteinExistence type="predicted"/>
<gene>
    <name evidence="2" type="ORF">FHETE_4665</name>
</gene>
<feature type="region of interest" description="Disordered" evidence="1">
    <location>
        <begin position="212"/>
        <end position="243"/>
    </location>
</feature>
<protein>
    <submittedName>
        <fullName evidence="2">Uncharacterized protein</fullName>
    </submittedName>
</protein>
<dbReference type="Proteomes" id="UP000567885">
    <property type="component" value="Unassembled WGS sequence"/>
</dbReference>
<dbReference type="AlphaFoldDB" id="A0A8H5TK78"/>
<evidence type="ECO:0000313" key="2">
    <source>
        <dbReference type="EMBL" id="KAF5669982.1"/>
    </source>
</evidence>
<sequence length="264" mass="29726">MLPSSSSGNFVPVTLLFSGQLIRSEDAPSTPLYHLSQEPARIVHRNLSIIFEKVEFAETGDPDGKVPRLRRRTQDLYYLVHPRRGNFRDDMPRYYITAAAPEALGNVQFYISKAAPGEIEFRAMLNPDKSAADIKLFNCDTQKLLFDIKPKEKGDHYEWVDADGRMVAYESKASDQHKLVIQIPLQQQMKDVMVALWILRIWHDVAESQERSQQCKSSSGLSEPTDSSIELESHTWPATASSQHRAIAQKVATAVGASRTGECH</sequence>
<reference evidence="2 3" key="1">
    <citation type="submission" date="2020-05" db="EMBL/GenBank/DDBJ databases">
        <title>Identification and distribution of gene clusters putatively required for synthesis of sphingolipid metabolism inhibitors in phylogenetically diverse species of the filamentous fungus Fusarium.</title>
        <authorList>
            <person name="Kim H.-S."/>
            <person name="Busman M."/>
            <person name="Brown D.W."/>
            <person name="Divon H."/>
            <person name="Uhlig S."/>
            <person name="Proctor R.H."/>
        </authorList>
    </citation>
    <scope>NUCLEOTIDE SEQUENCE [LARGE SCALE GENOMIC DNA]</scope>
    <source>
        <strain evidence="2 3">NRRL 20693</strain>
    </source>
</reference>